<evidence type="ECO:0000256" key="4">
    <source>
        <dbReference type="ARBA" id="ARBA00023125"/>
    </source>
</evidence>
<evidence type="ECO:0000256" key="1">
    <source>
        <dbReference type="ARBA" id="ARBA00022491"/>
    </source>
</evidence>
<reference evidence="7 8" key="1">
    <citation type="journal article" date="2016" name="ISME J.">
        <title>Integrated multi-omics analyses reveal the biochemical mechanisms and phylogenetic relevance of anaerobic androgen biodegradation in the environment.</title>
        <authorList>
            <person name="Yang F.C."/>
            <person name="Chen Y.L."/>
            <person name="Tang S.L."/>
            <person name="Yu C.P."/>
            <person name="Wang P.H."/>
            <person name="Ismail W."/>
            <person name="Wang C.H."/>
            <person name="Ding J.Y."/>
            <person name="Yang C.Y."/>
            <person name="Yang C.Y."/>
            <person name="Chiang Y.R."/>
        </authorList>
    </citation>
    <scope>NUCLEOTIDE SEQUENCE [LARGE SCALE GENOMIC DNA]</scope>
    <source>
        <strain evidence="7 8">DSM 13999</strain>
    </source>
</reference>
<dbReference type="InterPro" id="IPR014795">
    <property type="entry name" value="TacA_1-like"/>
</dbReference>
<dbReference type="Proteomes" id="UP000243416">
    <property type="component" value="Unassembled WGS sequence"/>
</dbReference>
<comment type="caution">
    <text evidence="7">The sequence shown here is derived from an EMBL/GenBank/DDBJ whole genome shotgun (WGS) entry which is preliminary data.</text>
</comment>
<keyword evidence="8" id="KW-1185">Reference proteome</keyword>
<dbReference type="GO" id="GO:0003677">
    <property type="term" value="F:DNA binding"/>
    <property type="evidence" value="ECO:0007669"/>
    <property type="project" value="UniProtKB-KW"/>
</dbReference>
<sequence length="97" mass="10531">MAATASASSARSARLGLRATPEQEVVLRRAAEVAHKSLTDFILDSACLAAEQTLLDQRLFVVSGSQYQALMDLLERPEQANAGLADLFSRKAPWDNQ</sequence>
<organism evidence="7 8">
    <name type="scientific">Sterolibacterium denitrificans</name>
    <dbReference type="NCBI Taxonomy" id="157592"/>
    <lineage>
        <taxon>Bacteria</taxon>
        <taxon>Pseudomonadati</taxon>
        <taxon>Pseudomonadota</taxon>
        <taxon>Betaproteobacteria</taxon>
        <taxon>Nitrosomonadales</taxon>
        <taxon>Sterolibacteriaceae</taxon>
        <taxon>Sterolibacterium</taxon>
    </lineage>
</organism>
<comment type="similarity">
    <text evidence="6">Belongs to the TacA antitoxin family.</text>
</comment>
<dbReference type="RefSeq" id="WP_067169300.1">
    <property type="nucleotide sequence ID" value="NZ_LFZK01000001.1"/>
</dbReference>
<dbReference type="SUPFAM" id="SSF47598">
    <property type="entry name" value="Ribbon-helix-helix"/>
    <property type="match status" value="1"/>
</dbReference>
<evidence type="ECO:0000256" key="2">
    <source>
        <dbReference type="ARBA" id="ARBA00022649"/>
    </source>
</evidence>
<dbReference type="InterPro" id="IPR010985">
    <property type="entry name" value="Ribbon_hlx_hlx"/>
</dbReference>
<dbReference type="PANTHER" id="PTHR35401">
    <property type="entry name" value="COPG FAMILY HELIX-TURN-HELIX PROTEIN-RELATED-RELATED"/>
    <property type="match status" value="1"/>
</dbReference>
<dbReference type="AlphaFoldDB" id="A0A656Z7Q6"/>
<evidence type="ECO:0000256" key="5">
    <source>
        <dbReference type="ARBA" id="ARBA00023163"/>
    </source>
</evidence>
<keyword evidence="4" id="KW-0238">DNA-binding</keyword>
<dbReference type="OrthoDB" id="5297163at2"/>
<dbReference type="Pfam" id="PF08681">
    <property type="entry name" value="TacA1"/>
    <property type="match status" value="1"/>
</dbReference>
<name>A0A656Z7Q6_9PROT</name>
<evidence type="ECO:0000256" key="6">
    <source>
        <dbReference type="ARBA" id="ARBA00049988"/>
    </source>
</evidence>
<keyword evidence="2" id="KW-1277">Toxin-antitoxin system</keyword>
<keyword evidence="3" id="KW-0805">Transcription regulation</keyword>
<evidence type="ECO:0000313" key="8">
    <source>
        <dbReference type="Proteomes" id="UP000243416"/>
    </source>
</evidence>
<evidence type="ECO:0000313" key="7">
    <source>
        <dbReference type="EMBL" id="KYC29097.1"/>
    </source>
</evidence>
<keyword evidence="1" id="KW-0678">Repressor</keyword>
<dbReference type="GO" id="GO:0006355">
    <property type="term" value="P:regulation of DNA-templated transcription"/>
    <property type="evidence" value="ECO:0007669"/>
    <property type="project" value="InterPro"/>
</dbReference>
<keyword evidence="5" id="KW-0804">Transcription</keyword>
<dbReference type="EMBL" id="LFZK01000001">
    <property type="protein sequence ID" value="KYC29097.1"/>
    <property type="molecule type" value="Genomic_DNA"/>
</dbReference>
<evidence type="ECO:0000256" key="3">
    <source>
        <dbReference type="ARBA" id="ARBA00023015"/>
    </source>
</evidence>
<gene>
    <name evidence="7" type="ORF">ACY05_00485</name>
</gene>
<dbReference type="Gene3D" id="1.20.5.780">
    <property type="entry name" value="Single helix bin"/>
    <property type="match status" value="1"/>
</dbReference>
<dbReference type="PANTHER" id="PTHR35401:SF1">
    <property type="entry name" value="CYTOPLASMIC PROTEIN"/>
    <property type="match status" value="1"/>
</dbReference>
<accession>A0A656Z7Q6</accession>
<protein>
    <submittedName>
        <fullName evidence="7">Uncharacterized protein</fullName>
    </submittedName>
</protein>
<proteinExistence type="inferred from homology"/>